<gene>
    <name evidence="6" type="ORF">VitviT2T_026553</name>
</gene>
<reference evidence="6 7" key="1">
    <citation type="journal article" date="2023" name="Hortic Res">
        <title>The complete reference genome for grapevine (Vitis vinifera L.) genetics and breeding.</title>
        <authorList>
            <person name="Shi X."/>
            <person name="Cao S."/>
            <person name="Wang X."/>
            <person name="Huang S."/>
            <person name="Wang Y."/>
            <person name="Liu Z."/>
            <person name="Liu W."/>
            <person name="Leng X."/>
            <person name="Peng Y."/>
            <person name="Wang N."/>
            <person name="Wang Y."/>
            <person name="Ma Z."/>
            <person name="Xu X."/>
            <person name="Zhang F."/>
            <person name="Xue H."/>
            <person name="Zhong H."/>
            <person name="Wang Y."/>
            <person name="Zhang K."/>
            <person name="Velt A."/>
            <person name="Avia K."/>
            <person name="Holtgrawe D."/>
            <person name="Grimplet J."/>
            <person name="Matus J.T."/>
            <person name="Ware D."/>
            <person name="Wu X."/>
            <person name="Wang H."/>
            <person name="Liu C."/>
            <person name="Fang Y."/>
            <person name="Rustenholz C."/>
            <person name="Cheng Z."/>
            <person name="Xiao H."/>
            <person name="Zhou Y."/>
        </authorList>
    </citation>
    <scope>NUCLEOTIDE SEQUENCE [LARGE SCALE GENOMIC DNA]</scope>
    <source>
        <strain evidence="7">cv. Pinot noir / PN40024</strain>
        <tissue evidence="6">Leaf</tissue>
    </source>
</reference>
<sequence length="295" mass="35234">MVKKKPRNSNAPIDLASADSESYLDYSKHRSCWRHMVAHLQAQNKRMTKHEIEEIKEIFEFTTPCFSNTFPRHERSKRRINCKNIIIRKEKKKLDTAAFEWYFRNLWKSFSDDKKSSFGYLDCLWFSFYLKTSSREKVLNWIKKKRIFSRKYVFVPIVCWNHWSLLILCHFGESLESKIRAPCMLLLDSLQMANPKRLEPNIRKFVFDIYKEEGRPESKQLISKIPLLVPKVPQQRNGEECGNFVLYFINLFMDGAPENFSVSEGYPYFMKKNWFGPEALEHFFRKLDSIPKPDL</sequence>
<dbReference type="Gene3D" id="1.10.418.20">
    <property type="match status" value="1"/>
</dbReference>
<evidence type="ECO:0000256" key="1">
    <source>
        <dbReference type="ARBA" id="ARBA00005234"/>
    </source>
</evidence>
<evidence type="ECO:0000313" key="7">
    <source>
        <dbReference type="Proteomes" id="UP001227230"/>
    </source>
</evidence>
<evidence type="ECO:0000313" key="6">
    <source>
        <dbReference type="EMBL" id="WKA08868.1"/>
    </source>
</evidence>
<dbReference type="Proteomes" id="UP001227230">
    <property type="component" value="Chromosome 17"/>
</dbReference>
<dbReference type="PANTHER" id="PTHR46915:SF6">
    <property type="entry name" value="CYSTEINE PROTEINASES SUPERFAMILY PROTEIN"/>
    <property type="match status" value="1"/>
</dbReference>
<evidence type="ECO:0000256" key="4">
    <source>
        <dbReference type="ARBA" id="ARBA00022807"/>
    </source>
</evidence>
<dbReference type="PANTHER" id="PTHR46915">
    <property type="entry name" value="UBIQUITIN-LIKE PROTEASE 4-RELATED"/>
    <property type="match status" value="1"/>
</dbReference>
<keyword evidence="3" id="KW-0378">Hydrolase</keyword>
<dbReference type="EMBL" id="CP126664">
    <property type="protein sequence ID" value="WKA08868.1"/>
    <property type="molecule type" value="Genomic_DNA"/>
</dbReference>
<proteinExistence type="inferred from homology"/>
<protein>
    <recommendedName>
        <fullName evidence="5">Ubiquitin-like protease family profile domain-containing protein</fullName>
    </recommendedName>
</protein>
<organism evidence="6 7">
    <name type="scientific">Vitis vinifera</name>
    <name type="common">Grape</name>
    <dbReference type="NCBI Taxonomy" id="29760"/>
    <lineage>
        <taxon>Eukaryota</taxon>
        <taxon>Viridiplantae</taxon>
        <taxon>Streptophyta</taxon>
        <taxon>Embryophyta</taxon>
        <taxon>Tracheophyta</taxon>
        <taxon>Spermatophyta</taxon>
        <taxon>Magnoliopsida</taxon>
        <taxon>eudicotyledons</taxon>
        <taxon>Gunneridae</taxon>
        <taxon>Pentapetalae</taxon>
        <taxon>rosids</taxon>
        <taxon>Vitales</taxon>
        <taxon>Vitaceae</taxon>
        <taxon>Viteae</taxon>
        <taxon>Vitis</taxon>
    </lineage>
</organism>
<keyword evidence="2" id="KW-0645">Protease</keyword>
<evidence type="ECO:0000256" key="3">
    <source>
        <dbReference type="ARBA" id="ARBA00022801"/>
    </source>
</evidence>
<feature type="domain" description="Ubiquitin-like protease family profile" evidence="5">
    <location>
        <begin position="78"/>
        <end position="252"/>
    </location>
</feature>
<keyword evidence="7" id="KW-1185">Reference proteome</keyword>
<dbReference type="Gene3D" id="3.30.310.130">
    <property type="entry name" value="Ubiquitin-related"/>
    <property type="match status" value="1"/>
</dbReference>
<dbReference type="InterPro" id="IPR038765">
    <property type="entry name" value="Papain-like_cys_pep_sf"/>
</dbReference>
<comment type="similarity">
    <text evidence="1">Belongs to the peptidase C48 family.</text>
</comment>
<name>A0ABY9DMA6_VITVI</name>
<keyword evidence="4" id="KW-0788">Thiol protease</keyword>
<evidence type="ECO:0000256" key="2">
    <source>
        <dbReference type="ARBA" id="ARBA00022670"/>
    </source>
</evidence>
<dbReference type="PROSITE" id="PS50600">
    <property type="entry name" value="ULP_PROTEASE"/>
    <property type="match status" value="1"/>
</dbReference>
<dbReference type="Pfam" id="PF02902">
    <property type="entry name" value="Peptidase_C48"/>
    <property type="match status" value="1"/>
</dbReference>
<dbReference type="InterPro" id="IPR003653">
    <property type="entry name" value="Peptidase_C48_C"/>
</dbReference>
<evidence type="ECO:0000259" key="5">
    <source>
        <dbReference type="PROSITE" id="PS50600"/>
    </source>
</evidence>
<accession>A0ABY9DMA6</accession>
<dbReference type="SUPFAM" id="SSF54001">
    <property type="entry name" value="Cysteine proteinases"/>
    <property type="match status" value="1"/>
</dbReference>